<dbReference type="Proteomes" id="UP000284267">
    <property type="component" value="Unassembled WGS sequence"/>
</dbReference>
<dbReference type="Proteomes" id="UP000285839">
    <property type="component" value="Unassembled WGS sequence"/>
</dbReference>
<dbReference type="EMBL" id="QROE01000001">
    <property type="protein sequence ID" value="RHK98555.1"/>
    <property type="molecule type" value="Genomic_DNA"/>
</dbReference>
<evidence type="ECO:0000313" key="3">
    <source>
        <dbReference type="EMBL" id="RHE15059.1"/>
    </source>
</evidence>
<evidence type="ECO:0000313" key="1">
    <source>
        <dbReference type="EMBL" id="RGQ05538.1"/>
    </source>
</evidence>
<reference evidence="5 6" key="1">
    <citation type="submission" date="2018-08" db="EMBL/GenBank/DDBJ databases">
        <title>A genome reference for cultivated species of the human gut microbiota.</title>
        <authorList>
            <person name="Zou Y."/>
            <person name="Xue W."/>
            <person name="Luo G."/>
        </authorList>
    </citation>
    <scope>NUCLEOTIDE SEQUENCE [LARGE SCALE GENOMIC DNA]</scope>
    <source>
        <strain evidence="2 8">AF25-21</strain>
        <strain evidence="1 5">AF29-2BH</strain>
        <strain evidence="4 6">AF39-4</strain>
        <strain evidence="3 7">AM29-25AC</strain>
    </source>
</reference>
<name>A0A396GA35_9FIRM</name>
<dbReference type="Proteomes" id="UP000284644">
    <property type="component" value="Unassembled WGS sequence"/>
</dbReference>
<sequence>MAKKSPEDQNEIPFLEKFMVSQTYDIFRFGGEEIKNDEVGIQRMLQNFSGLLTEEQIRENMKKYNLPKMFELVKEYFKKEYDFEGNAIQLNNRYQKTINSYIYNDQKNPTFIHIDELFESTVISFFVAMFKWSKEFDNLDIYGDCFRYTLFLMNDVCIFGEMQALDANNALLHLLNGDMQIMKLAEDCYWTIVVFSMAHEIAHAYLAHIGKKYSERHLEKEEYDADAIAYDIVLKIIMKESNEEPILEKYTYLAPAMYMDFFDLYYYTDRVLYKTMLSDSEHPNPVKRKGKLFAIVDRDEYDFDTIDGNHLYGGFLDVYDEYRDQVFLKKEKGKLDKIIHTERRNRMRR</sequence>
<dbReference type="RefSeq" id="WP_117639901.1">
    <property type="nucleotide sequence ID" value="NZ_CABJDZ010000001.1"/>
</dbReference>
<dbReference type="EMBL" id="QSJW01000002">
    <property type="protein sequence ID" value="RHE15059.1"/>
    <property type="molecule type" value="Genomic_DNA"/>
</dbReference>
<evidence type="ECO:0000313" key="4">
    <source>
        <dbReference type="EMBL" id="RHK98555.1"/>
    </source>
</evidence>
<comment type="caution">
    <text evidence="2">The sequence shown here is derived from an EMBL/GenBank/DDBJ whole genome shotgun (WGS) entry which is preliminary data.</text>
</comment>
<accession>A0A396GA35</accession>
<evidence type="ECO:0000313" key="7">
    <source>
        <dbReference type="Proteomes" id="UP000284644"/>
    </source>
</evidence>
<evidence type="ECO:0000313" key="6">
    <source>
        <dbReference type="Proteomes" id="UP000284267"/>
    </source>
</evidence>
<protein>
    <submittedName>
        <fullName evidence="2">Uncharacterized protein</fullName>
    </submittedName>
</protein>
<evidence type="ECO:0000313" key="2">
    <source>
        <dbReference type="EMBL" id="RGR50337.1"/>
    </source>
</evidence>
<dbReference type="EMBL" id="QRUH01000002">
    <property type="protein sequence ID" value="RGR50337.1"/>
    <property type="molecule type" value="Genomic_DNA"/>
</dbReference>
<gene>
    <name evidence="4" type="ORF">DW040_04430</name>
    <name evidence="3" type="ORF">DW767_04590</name>
    <name evidence="2" type="ORF">DWY46_02815</name>
    <name evidence="1" type="ORF">DWZ12_06480</name>
</gene>
<dbReference type="AlphaFoldDB" id="A0A396GA35"/>
<dbReference type="Proteomes" id="UP000283585">
    <property type="component" value="Unassembled WGS sequence"/>
</dbReference>
<evidence type="ECO:0000313" key="5">
    <source>
        <dbReference type="Proteomes" id="UP000283585"/>
    </source>
</evidence>
<evidence type="ECO:0000313" key="8">
    <source>
        <dbReference type="Proteomes" id="UP000285839"/>
    </source>
</evidence>
<organism evidence="2 8">
    <name type="scientific">Blautia obeum</name>
    <dbReference type="NCBI Taxonomy" id="40520"/>
    <lineage>
        <taxon>Bacteria</taxon>
        <taxon>Bacillati</taxon>
        <taxon>Bacillota</taxon>
        <taxon>Clostridia</taxon>
        <taxon>Lachnospirales</taxon>
        <taxon>Lachnospiraceae</taxon>
        <taxon>Blautia</taxon>
    </lineage>
</organism>
<proteinExistence type="predicted"/>
<dbReference type="EMBL" id="QRSS01000006">
    <property type="protein sequence ID" value="RGQ05538.1"/>
    <property type="molecule type" value="Genomic_DNA"/>
</dbReference>